<proteinExistence type="predicted"/>
<dbReference type="HOGENOM" id="CLU_707642_0_0_4"/>
<feature type="repeat" description="TPR" evidence="1">
    <location>
        <begin position="306"/>
        <end position="339"/>
    </location>
</feature>
<feature type="region of interest" description="Disordered" evidence="2">
    <location>
        <begin position="168"/>
        <end position="196"/>
    </location>
</feature>
<evidence type="ECO:0000313" key="4">
    <source>
        <dbReference type="EMBL" id="ABD71039.1"/>
    </source>
</evidence>
<dbReference type="AlphaFoldDB" id="Q21T64"/>
<sequence>MLRDLDSRQAQRPGLAPAPQARMGVVRDTLSVKSLGQSGRKAQSLRRVVQLVTTVLALGGVAAWWYLNQAGSTQPPVQATQLAMSVKPQPQPVAPPVSPSAPLVTNSLTVAPPPVVPAPLSVAAQPALVSRPESAKLPVPASVPAPRPDADHANFSLKMDNLLQHAPSPAVATRPPAAGTPRTASGPILSPSAASEPLQVPTAASKVIASTPLKAPQSQARPPAAQEALAQAQQLWNAGSRSAAIDLLHEALILAERANLAGAPPGSSSVIASIARELARMELAEGRVSQVLVLLTRLEPLLSDVADIWAIRGNAAQRLGQHPESAAAYLMALKLRPNEPRWMLGAAVSLAAQGQTTAAAELAEKARDGGALSPEVASYLRQLGVPLRAH</sequence>
<dbReference type="SMART" id="SM00028">
    <property type="entry name" value="TPR"/>
    <property type="match status" value="1"/>
</dbReference>
<feature type="region of interest" description="Disordered" evidence="2">
    <location>
        <begin position="133"/>
        <end position="153"/>
    </location>
</feature>
<dbReference type="STRING" id="338969.Rfer_3330"/>
<evidence type="ECO:0000256" key="2">
    <source>
        <dbReference type="SAM" id="MobiDB-lite"/>
    </source>
</evidence>
<dbReference type="InterPro" id="IPR019734">
    <property type="entry name" value="TPR_rpt"/>
</dbReference>
<dbReference type="Gene3D" id="1.25.40.10">
    <property type="entry name" value="Tetratricopeptide repeat domain"/>
    <property type="match status" value="1"/>
</dbReference>
<dbReference type="EMBL" id="CP000267">
    <property type="protein sequence ID" value="ABD71039.1"/>
    <property type="molecule type" value="Genomic_DNA"/>
</dbReference>
<keyword evidence="5" id="KW-1185">Reference proteome</keyword>
<protein>
    <submittedName>
        <fullName evidence="4">TPR repeat protein</fullName>
    </submittedName>
</protein>
<gene>
    <name evidence="4" type="ordered locus">Rfer_3330</name>
</gene>
<dbReference type="KEGG" id="rfr:Rfer_3330"/>
<dbReference type="eggNOG" id="COG0457">
    <property type="taxonomic scope" value="Bacteria"/>
</dbReference>
<name>Q21T64_ALBFT</name>
<keyword evidence="1" id="KW-0802">TPR repeat</keyword>
<accession>Q21T64</accession>
<organism evidence="4 5">
    <name type="scientific">Albidiferax ferrireducens (strain ATCC BAA-621 / DSM 15236 / T118)</name>
    <name type="common">Rhodoferax ferrireducens</name>
    <dbReference type="NCBI Taxonomy" id="338969"/>
    <lineage>
        <taxon>Bacteria</taxon>
        <taxon>Pseudomonadati</taxon>
        <taxon>Pseudomonadota</taxon>
        <taxon>Betaproteobacteria</taxon>
        <taxon>Burkholderiales</taxon>
        <taxon>Comamonadaceae</taxon>
        <taxon>Rhodoferax</taxon>
    </lineage>
</organism>
<keyword evidence="3" id="KW-1133">Transmembrane helix</keyword>
<evidence type="ECO:0000256" key="3">
    <source>
        <dbReference type="SAM" id="Phobius"/>
    </source>
</evidence>
<feature type="transmembrane region" description="Helical" evidence="3">
    <location>
        <begin position="48"/>
        <end position="67"/>
    </location>
</feature>
<evidence type="ECO:0000256" key="1">
    <source>
        <dbReference type="PROSITE-ProRule" id="PRU00339"/>
    </source>
</evidence>
<dbReference type="PROSITE" id="PS50005">
    <property type="entry name" value="TPR"/>
    <property type="match status" value="1"/>
</dbReference>
<feature type="region of interest" description="Disordered" evidence="2">
    <location>
        <begin position="1"/>
        <end position="22"/>
    </location>
</feature>
<evidence type="ECO:0000313" key="5">
    <source>
        <dbReference type="Proteomes" id="UP000008332"/>
    </source>
</evidence>
<dbReference type="SUPFAM" id="SSF48452">
    <property type="entry name" value="TPR-like"/>
    <property type="match status" value="1"/>
</dbReference>
<keyword evidence="3" id="KW-0472">Membrane</keyword>
<keyword evidence="3" id="KW-0812">Transmembrane</keyword>
<dbReference type="Proteomes" id="UP000008332">
    <property type="component" value="Chromosome"/>
</dbReference>
<dbReference type="InterPro" id="IPR011990">
    <property type="entry name" value="TPR-like_helical_dom_sf"/>
</dbReference>
<reference evidence="5" key="1">
    <citation type="submission" date="2006-02" db="EMBL/GenBank/DDBJ databases">
        <title>Complete sequence of chromosome of Rhodoferax ferrireducens DSM 15236.</title>
        <authorList>
            <person name="Copeland A."/>
            <person name="Lucas S."/>
            <person name="Lapidus A."/>
            <person name="Barry K."/>
            <person name="Detter J.C."/>
            <person name="Glavina del Rio T."/>
            <person name="Hammon N."/>
            <person name="Israni S."/>
            <person name="Pitluck S."/>
            <person name="Brettin T."/>
            <person name="Bruce D."/>
            <person name="Han C."/>
            <person name="Tapia R."/>
            <person name="Gilna P."/>
            <person name="Kiss H."/>
            <person name="Schmutz J."/>
            <person name="Larimer F."/>
            <person name="Land M."/>
            <person name="Kyrpides N."/>
            <person name="Ivanova N."/>
            <person name="Richardson P."/>
        </authorList>
    </citation>
    <scope>NUCLEOTIDE SEQUENCE [LARGE SCALE GENOMIC DNA]</scope>
    <source>
        <strain evidence="5">ATCC BAA-621 / DSM 15236 / T118</strain>
    </source>
</reference>